<keyword evidence="3" id="KW-1185">Reference proteome</keyword>
<organism evidence="2 3">
    <name type="scientific">Thermosyntropha lipolytica DSM 11003</name>
    <dbReference type="NCBI Taxonomy" id="1123382"/>
    <lineage>
        <taxon>Bacteria</taxon>
        <taxon>Bacillati</taxon>
        <taxon>Bacillota</taxon>
        <taxon>Clostridia</taxon>
        <taxon>Eubacteriales</taxon>
        <taxon>Syntrophomonadaceae</taxon>
        <taxon>Thermosyntropha</taxon>
    </lineage>
</organism>
<feature type="transmembrane region" description="Helical" evidence="1">
    <location>
        <begin position="59"/>
        <end position="85"/>
    </location>
</feature>
<feature type="transmembrane region" description="Helical" evidence="1">
    <location>
        <begin position="12"/>
        <end position="39"/>
    </location>
</feature>
<reference evidence="3" key="1">
    <citation type="submission" date="2016-11" db="EMBL/GenBank/DDBJ databases">
        <authorList>
            <person name="Varghese N."/>
            <person name="Submissions S."/>
        </authorList>
    </citation>
    <scope>NUCLEOTIDE SEQUENCE [LARGE SCALE GENOMIC DNA]</scope>
    <source>
        <strain evidence="3">DSM 11003</strain>
    </source>
</reference>
<proteinExistence type="predicted"/>
<evidence type="ECO:0008006" key="4">
    <source>
        <dbReference type="Google" id="ProtNLM"/>
    </source>
</evidence>
<dbReference type="EMBL" id="FQWY01000012">
    <property type="protein sequence ID" value="SHG78366.1"/>
    <property type="molecule type" value="Genomic_DNA"/>
</dbReference>
<sequence length="88" mass="9733">MVARSRSYPGWQVLLLLVILGGIVGGWIGNAIIKLWPALSFLGTNQSLGIPGFTVDLQVLTFTFGFMLNINLFTLLGFVLAYILYRKI</sequence>
<dbReference type="Proteomes" id="UP000242329">
    <property type="component" value="Unassembled WGS sequence"/>
</dbReference>
<dbReference type="InterPro" id="IPR025470">
    <property type="entry name" value="DUF4321"/>
</dbReference>
<dbReference type="OrthoDB" id="2083582at2"/>
<keyword evidence="1" id="KW-0472">Membrane</keyword>
<keyword evidence="1" id="KW-0812">Transmembrane</keyword>
<dbReference type="STRING" id="1123382.SAMN02745221_00962"/>
<accession>A0A1M5MMA3</accession>
<protein>
    <recommendedName>
        <fullName evidence="4">DUF4321 domain-containing protein</fullName>
    </recommendedName>
</protein>
<dbReference type="AlphaFoldDB" id="A0A1M5MMA3"/>
<evidence type="ECO:0000256" key="1">
    <source>
        <dbReference type="SAM" id="Phobius"/>
    </source>
</evidence>
<evidence type="ECO:0000313" key="3">
    <source>
        <dbReference type="Proteomes" id="UP000242329"/>
    </source>
</evidence>
<dbReference type="Pfam" id="PF14209">
    <property type="entry name" value="DUF4321"/>
    <property type="match status" value="1"/>
</dbReference>
<evidence type="ECO:0000313" key="2">
    <source>
        <dbReference type="EMBL" id="SHG78366.1"/>
    </source>
</evidence>
<gene>
    <name evidence="2" type="ORF">SAMN02745221_00962</name>
</gene>
<keyword evidence="1" id="KW-1133">Transmembrane helix</keyword>
<name>A0A1M5MMA3_9FIRM</name>